<gene>
    <name evidence="1" type="primary">tssF</name>
    <name evidence="1" type="ORF">EJ903_04880</name>
</gene>
<sequence>MAMSGDDRSDLLDYYQRELDYLRHEGANFAARYPRVAARLDLSGAESPDPHVERLLESFAFLTARIQRTLDSDFPQIPAALLGVLYPHLVAPVPSMAVAQFLVDPDQARASTGFTLPDETPLFAEATDGLTCRFRTAYPVELWPIEVAEATIQAPAAFPFLDRRSDVGAVLRLTLRAQGKLTFADIAPSRLRLHLSGAAAGVLYEALLNEARGVALRPVGAPAPLRELPAGCLRAVGFAPDEDVLPWPRHAHQGYRLIQEYFVFPEKYLFIDVEGLGDGVTAGLGQGKEVDLLILLGNPPRRSVTVDRSAFRLNCAPIVNLFRKTSEPVRLDQTQVEYRLPPDSYRERSTEIHSILKLSASSAYEDDSRVFQPFYSFDHDSQRTDARAFWLARRQPTGRADLPGTDLMLSFLDLDFKPTRPPAQVVFAHTLCTNRGVAEQMPAGARMEIEVDAPLQGIVCLTKPTRQAAPPLGGQTLWRLVSHLSLNQLSLDGDAGLAALREILRLYAVFDDATVTGQVAGLSGLSSGPVVRRVGGEAWRGFCRGTEIRLELDEERFVGSHPFLLASVLNRFFGLYAAVNSFTQLVLTSRQRNGIWKTWPPLAGDRPVL</sequence>
<dbReference type="NCBIfam" id="TIGR03359">
    <property type="entry name" value="VI_chp_6"/>
    <property type="match status" value="1"/>
</dbReference>
<evidence type="ECO:0000313" key="2">
    <source>
        <dbReference type="Proteomes" id="UP000277007"/>
    </source>
</evidence>
<dbReference type="PANTHER" id="PTHR35370">
    <property type="entry name" value="CYTOPLASMIC PROTEIN-RELATED-RELATED"/>
    <property type="match status" value="1"/>
</dbReference>
<reference evidence="1 2" key="1">
    <citation type="submission" date="2018-12" db="EMBL/GenBank/DDBJ databases">
        <authorList>
            <person name="Yang Y."/>
        </authorList>
    </citation>
    <scope>NUCLEOTIDE SEQUENCE [LARGE SCALE GENOMIC DNA]</scope>
    <source>
        <strain evidence="1 2">L-25-5w-1</strain>
    </source>
</reference>
<proteinExistence type="predicted"/>
<dbReference type="InterPro" id="IPR010272">
    <property type="entry name" value="T6SS_TssF"/>
</dbReference>
<dbReference type="PANTHER" id="PTHR35370:SF1">
    <property type="entry name" value="TYPE VI SECRETION SYSTEM COMPONENT TSSF1"/>
    <property type="match status" value="1"/>
</dbReference>
<evidence type="ECO:0000313" key="1">
    <source>
        <dbReference type="EMBL" id="RTR22915.1"/>
    </source>
</evidence>
<dbReference type="AlphaFoldDB" id="A0A3S0RB22"/>
<comment type="caution">
    <text evidence="1">The sequence shown here is derived from an EMBL/GenBank/DDBJ whole genome shotgun (WGS) entry which is preliminary data.</text>
</comment>
<dbReference type="Pfam" id="PF05947">
    <property type="entry name" value="T6SS_TssF"/>
    <property type="match status" value="1"/>
</dbReference>
<name>A0A3S0RB22_9PROT</name>
<dbReference type="PIRSF" id="PIRSF028304">
    <property type="entry name" value="UCP028304"/>
    <property type="match status" value="1"/>
</dbReference>
<dbReference type="Proteomes" id="UP000277007">
    <property type="component" value="Unassembled WGS sequence"/>
</dbReference>
<keyword evidence="2" id="KW-1185">Reference proteome</keyword>
<dbReference type="EMBL" id="RXMA01000003">
    <property type="protein sequence ID" value="RTR22915.1"/>
    <property type="molecule type" value="Genomic_DNA"/>
</dbReference>
<protein>
    <submittedName>
        <fullName evidence="1">Type VI secretion system baseplate subunit TssF</fullName>
    </submittedName>
</protein>
<organism evidence="1 2">
    <name type="scientific">Azospirillum griseum</name>
    <dbReference type="NCBI Taxonomy" id="2496639"/>
    <lineage>
        <taxon>Bacteria</taxon>
        <taxon>Pseudomonadati</taxon>
        <taxon>Pseudomonadota</taxon>
        <taxon>Alphaproteobacteria</taxon>
        <taxon>Rhodospirillales</taxon>
        <taxon>Azospirillaceae</taxon>
        <taxon>Azospirillum</taxon>
    </lineage>
</organism>
<accession>A0A3S0RB22</accession>